<feature type="domain" description="Doubled CXXCH motif" evidence="2">
    <location>
        <begin position="3"/>
        <end position="40"/>
    </location>
</feature>
<evidence type="ECO:0000259" key="2">
    <source>
        <dbReference type="Pfam" id="PF09699"/>
    </source>
</evidence>
<dbReference type="GO" id="GO:0016491">
    <property type="term" value="F:oxidoreductase activity"/>
    <property type="evidence" value="ECO:0007669"/>
    <property type="project" value="TreeGrafter"/>
</dbReference>
<dbReference type="Pfam" id="PF09699">
    <property type="entry name" value="Paired_CXXCH_1"/>
    <property type="match status" value="6"/>
</dbReference>
<dbReference type="PANTHER" id="PTHR35038:SF6">
    <property type="entry name" value="SURFACE LOCALIZED DECAHEME CYTOCHROME C LIPOPROTEIN"/>
    <property type="match status" value="1"/>
</dbReference>
<sequence length="303" mass="33768">FIHAPVRRGNCTACHDPHASSVKGLVRKDLARDCLKCHKKLPEKFKYTHEPYARGQCLACHSPHNAGNPLLLKAAADALCGSCHKARDLRQGHRNYPAPLRDCLSCHNPHGSNRPALVRNVLHKPYAQGCSSCHKPDKAKVSMAVCLRCHPDVKGQMLATHSHISRHKGNSCLNCHSPHAGDEKSLLRGREAQVCSSCHRDTMRRFRDSPYKHNNINNCSDCHEPHGSKKLAMLKGNGTEVCVRCHKDQGRFTHPIGPKILDPRTGHPLSCVTCHNPMGTDYKYHLVANGKEKLCILCHRTYL</sequence>
<evidence type="ECO:0000313" key="3">
    <source>
        <dbReference type="EMBL" id="VAW37793.1"/>
    </source>
</evidence>
<organism evidence="3">
    <name type="scientific">hydrothermal vent metagenome</name>
    <dbReference type="NCBI Taxonomy" id="652676"/>
    <lineage>
        <taxon>unclassified sequences</taxon>
        <taxon>metagenomes</taxon>
        <taxon>ecological metagenomes</taxon>
    </lineage>
</organism>
<feature type="non-terminal residue" evidence="3">
    <location>
        <position position="1"/>
    </location>
</feature>
<proteinExistence type="predicted"/>
<dbReference type="EMBL" id="UOEY01000050">
    <property type="protein sequence ID" value="VAW37793.1"/>
    <property type="molecule type" value="Genomic_DNA"/>
</dbReference>
<feature type="domain" description="Doubled CXXCH motif" evidence="2">
    <location>
        <begin position="101"/>
        <end position="138"/>
    </location>
</feature>
<dbReference type="InterPro" id="IPR051829">
    <property type="entry name" value="Multiheme_Cytochr_ET"/>
</dbReference>
<evidence type="ECO:0000256" key="1">
    <source>
        <dbReference type="ARBA" id="ARBA00022729"/>
    </source>
</evidence>
<gene>
    <name evidence="3" type="ORF">MNBD_DELTA04-68</name>
</gene>
<name>A0A3B0VBY6_9ZZZZ</name>
<dbReference type="InterPro" id="IPR036280">
    <property type="entry name" value="Multihaem_cyt_sf"/>
</dbReference>
<keyword evidence="1" id="KW-0732">Signal</keyword>
<feature type="domain" description="Doubled CXXCH motif" evidence="2">
    <location>
        <begin position="169"/>
        <end position="203"/>
    </location>
</feature>
<feature type="domain" description="Doubled CXXCH motif" evidence="2">
    <location>
        <begin position="218"/>
        <end position="249"/>
    </location>
</feature>
<protein>
    <submittedName>
        <fullName evidence="3">Cytochrome c family protein</fullName>
    </submittedName>
</protein>
<dbReference type="AlphaFoldDB" id="A0A3B0VBY6"/>
<dbReference type="PANTHER" id="PTHR35038">
    <property type="entry name" value="DISSIMILATORY SULFITE REDUCTASE SIRA"/>
    <property type="match status" value="1"/>
</dbReference>
<feature type="domain" description="Doubled CXXCH motif" evidence="2">
    <location>
        <begin position="270"/>
        <end position="300"/>
    </location>
</feature>
<accession>A0A3B0VBY6</accession>
<dbReference type="Gene3D" id="1.10.1130.10">
    <property type="entry name" value="Flavocytochrome C3, Chain A"/>
    <property type="match status" value="1"/>
</dbReference>
<dbReference type="NCBIfam" id="TIGR01905">
    <property type="entry name" value="paired_CXXCH_1"/>
    <property type="match status" value="4"/>
</dbReference>
<dbReference type="Gene3D" id="3.90.10.10">
    <property type="entry name" value="Cytochrome C3"/>
    <property type="match status" value="2"/>
</dbReference>
<reference evidence="3" key="1">
    <citation type="submission" date="2018-06" db="EMBL/GenBank/DDBJ databases">
        <authorList>
            <person name="Zhirakovskaya E."/>
        </authorList>
    </citation>
    <scope>NUCLEOTIDE SEQUENCE</scope>
</reference>
<dbReference type="InterPro" id="IPR010177">
    <property type="entry name" value="Paired_CXXCH_1"/>
</dbReference>
<feature type="domain" description="Doubled CXXCH motif" evidence="2">
    <location>
        <begin position="49"/>
        <end position="86"/>
    </location>
</feature>
<dbReference type="SUPFAM" id="SSF48695">
    <property type="entry name" value="Multiheme cytochromes"/>
    <property type="match status" value="2"/>
</dbReference>